<reference evidence="1 2" key="1">
    <citation type="submission" date="2022-12" db="EMBL/GenBank/DDBJ databases">
        <title>Chromosome-level genome of Tegillarca granosa.</title>
        <authorList>
            <person name="Kim J."/>
        </authorList>
    </citation>
    <scope>NUCLEOTIDE SEQUENCE [LARGE SCALE GENOMIC DNA]</scope>
    <source>
        <strain evidence="1">Teg-2019</strain>
        <tissue evidence="1">Adductor muscle</tissue>
    </source>
</reference>
<accession>A0ABQ9E5T4</accession>
<dbReference type="Proteomes" id="UP001217089">
    <property type="component" value="Unassembled WGS sequence"/>
</dbReference>
<keyword evidence="2" id="KW-1185">Reference proteome</keyword>
<comment type="caution">
    <text evidence="1">The sequence shown here is derived from an EMBL/GenBank/DDBJ whole genome shotgun (WGS) entry which is preliminary data.</text>
</comment>
<organism evidence="1 2">
    <name type="scientific">Tegillarca granosa</name>
    <name type="common">Malaysian cockle</name>
    <name type="synonym">Anadara granosa</name>
    <dbReference type="NCBI Taxonomy" id="220873"/>
    <lineage>
        <taxon>Eukaryota</taxon>
        <taxon>Metazoa</taxon>
        <taxon>Spiralia</taxon>
        <taxon>Lophotrochozoa</taxon>
        <taxon>Mollusca</taxon>
        <taxon>Bivalvia</taxon>
        <taxon>Autobranchia</taxon>
        <taxon>Pteriomorphia</taxon>
        <taxon>Arcoida</taxon>
        <taxon>Arcoidea</taxon>
        <taxon>Arcidae</taxon>
        <taxon>Tegillarca</taxon>
    </lineage>
</organism>
<proteinExistence type="predicted"/>
<dbReference type="EMBL" id="JARBDR010000921">
    <property type="protein sequence ID" value="KAJ8298663.1"/>
    <property type="molecule type" value="Genomic_DNA"/>
</dbReference>
<evidence type="ECO:0000313" key="1">
    <source>
        <dbReference type="EMBL" id="KAJ8298663.1"/>
    </source>
</evidence>
<evidence type="ECO:0000313" key="2">
    <source>
        <dbReference type="Proteomes" id="UP001217089"/>
    </source>
</evidence>
<name>A0ABQ9E5T4_TEGGR</name>
<sequence length="334" mass="38048">MKLKQGSNGFVPANGHLVVQSSAYLSVKLVWRQFSATFKSSTQYNKMKEDAERDKSDPPHGCLLEIDVDLMIDDVKTYYGPRTEKLSIPPPKEEMLELVLPKFDEYLMKILSICKITNCLTTDNPDDFQDSENVAVLHRRQSSNSEIPNCLTIDNPDDLHDSENVAVLHRRQNSNSEIPNCLTIENPDDLQDSENVAVLHRRQSSNSEIPNCLTTDNPDDLQDSENVAVLHRRQSSNSEIPNCLNTDNSEDNSEIKKNYSTESFTTPDQYNQYIEILNISYVNKIRCQFKCLSFFPDIFIKLSLGKYIINLMLVTTLKAHFCIRSGYIVILIGD</sequence>
<protein>
    <submittedName>
        <fullName evidence="1">Uncharacterized protein</fullName>
    </submittedName>
</protein>
<gene>
    <name evidence="1" type="ORF">KUTeg_022723</name>
</gene>